<reference evidence="8 9" key="1">
    <citation type="submission" date="2020-04" db="EMBL/GenBank/DDBJ databases">
        <title>Flammeovirga sp. SR4, a novel species isolated from seawater.</title>
        <authorList>
            <person name="Wang X."/>
        </authorList>
    </citation>
    <scope>NUCLEOTIDE SEQUENCE [LARGE SCALE GENOMIC DNA]</scope>
    <source>
        <strain evidence="8 9">SR4</strain>
    </source>
</reference>
<dbReference type="EC" id="2.7.13.3" evidence="2"/>
<dbReference type="Proteomes" id="UP000585050">
    <property type="component" value="Unassembled WGS sequence"/>
</dbReference>
<keyword evidence="6" id="KW-0812">Transmembrane</keyword>
<evidence type="ECO:0000256" key="3">
    <source>
        <dbReference type="ARBA" id="ARBA00022679"/>
    </source>
</evidence>
<evidence type="ECO:0000256" key="2">
    <source>
        <dbReference type="ARBA" id="ARBA00012438"/>
    </source>
</evidence>
<protein>
    <recommendedName>
        <fullName evidence="2">histidine kinase</fullName>
        <ecNumber evidence="2">2.7.13.3</ecNumber>
    </recommendedName>
</protein>
<dbReference type="GO" id="GO:0000160">
    <property type="term" value="P:phosphorelay signal transduction system"/>
    <property type="evidence" value="ECO:0007669"/>
    <property type="project" value="UniProtKB-KW"/>
</dbReference>
<dbReference type="InterPro" id="IPR003594">
    <property type="entry name" value="HATPase_dom"/>
</dbReference>
<dbReference type="CDD" id="cd16917">
    <property type="entry name" value="HATPase_UhpB-NarQ-NarX-like"/>
    <property type="match status" value="1"/>
</dbReference>
<accession>A0A7X8SPD1</accession>
<dbReference type="AlphaFoldDB" id="A0A7X8SPD1"/>
<evidence type="ECO:0000256" key="1">
    <source>
        <dbReference type="ARBA" id="ARBA00000085"/>
    </source>
</evidence>
<dbReference type="Gene3D" id="3.30.565.10">
    <property type="entry name" value="Histidine kinase-like ATPase, C-terminal domain"/>
    <property type="match status" value="1"/>
</dbReference>
<keyword evidence="3" id="KW-0808">Transferase</keyword>
<evidence type="ECO:0000259" key="7">
    <source>
        <dbReference type="Pfam" id="PF02518"/>
    </source>
</evidence>
<keyword evidence="6" id="KW-1133">Transmembrane helix</keyword>
<comment type="catalytic activity">
    <reaction evidence="1">
        <text>ATP + protein L-histidine = ADP + protein N-phospho-L-histidine.</text>
        <dbReference type="EC" id="2.7.13.3"/>
    </reaction>
</comment>
<comment type="caution">
    <text evidence="8">The sequence shown here is derived from an EMBL/GenBank/DDBJ whole genome shotgun (WGS) entry which is preliminary data.</text>
</comment>
<gene>
    <name evidence="8" type="ORF">HGP29_21635</name>
</gene>
<dbReference type="InterPro" id="IPR036890">
    <property type="entry name" value="HATPase_C_sf"/>
</dbReference>
<evidence type="ECO:0000313" key="9">
    <source>
        <dbReference type="Proteomes" id="UP000585050"/>
    </source>
</evidence>
<dbReference type="EMBL" id="JABAIL010000008">
    <property type="protein sequence ID" value="NLR93817.1"/>
    <property type="molecule type" value="Genomic_DNA"/>
</dbReference>
<keyword evidence="9" id="KW-1185">Reference proteome</keyword>
<dbReference type="GO" id="GO:0004673">
    <property type="term" value="F:protein histidine kinase activity"/>
    <property type="evidence" value="ECO:0007669"/>
    <property type="project" value="UniProtKB-EC"/>
</dbReference>
<evidence type="ECO:0000256" key="4">
    <source>
        <dbReference type="ARBA" id="ARBA00022777"/>
    </source>
</evidence>
<proteinExistence type="predicted"/>
<dbReference type="PANTHER" id="PTHR24421">
    <property type="entry name" value="NITRATE/NITRITE SENSOR PROTEIN NARX-RELATED"/>
    <property type="match status" value="1"/>
</dbReference>
<keyword evidence="4 8" id="KW-0418">Kinase</keyword>
<evidence type="ECO:0000256" key="6">
    <source>
        <dbReference type="SAM" id="Phobius"/>
    </source>
</evidence>
<keyword evidence="5" id="KW-0902">Two-component regulatory system</keyword>
<evidence type="ECO:0000313" key="8">
    <source>
        <dbReference type="EMBL" id="NLR93817.1"/>
    </source>
</evidence>
<feature type="transmembrane region" description="Helical" evidence="6">
    <location>
        <begin position="6"/>
        <end position="26"/>
    </location>
</feature>
<feature type="domain" description="Histidine kinase/HSP90-like ATPase" evidence="7">
    <location>
        <begin position="161"/>
        <end position="244"/>
    </location>
</feature>
<sequence length="249" mass="29049">MVIKVQYIVVLIIVLTIIILFTFQLYRAFIKKILEEKTIQYRLEIEHQKEVALQQTIVQENERKRIAEVLHDDVGNKLNILSLWINNEDTWNSERSKEIIVQQIPELIETTRTISHSLYPVNLEKFGLILTLEALVSNVNHSLSIDLVHQNYKQRDISFELQIYRIIQEFLSNVIKHAKATKMVIHLRDQENALAVVLSDNGIGFDQEQLQEGMGLENINSRIQSIEAYSKWKSKTEKGVRLIIVHPKK</sequence>
<organism evidence="8 9">
    <name type="scientific">Flammeovirga agarivorans</name>
    <dbReference type="NCBI Taxonomy" id="2726742"/>
    <lineage>
        <taxon>Bacteria</taxon>
        <taxon>Pseudomonadati</taxon>
        <taxon>Bacteroidota</taxon>
        <taxon>Cytophagia</taxon>
        <taxon>Cytophagales</taxon>
        <taxon>Flammeovirgaceae</taxon>
        <taxon>Flammeovirga</taxon>
    </lineage>
</organism>
<dbReference type="InterPro" id="IPR050482">
    <property type="entry name" value="Sensor_HK_TwoCompSys"/>
</dbReference>
<keyword evidence="6" id="KW-0472">Membrane</keyword>
<dbReference type="RefSeq" id="WP_168884530.1">
    <property type="nucleotide sequence ID" value="NZ_JABAIL010000008.1"/>
</dbReference>
<name>A0A7X8SPD1_9BACT</name>
<evidence type="ECO:0000256" key="5">
    <source>
        <dbReference type="ARBA" id="ARBA00023012"/>
    </source>
</evidence>
<dbReference type="PANTHER" id="PTHR24421:SF10">
    <property type="entry name" value="NITRATE_NITRITE SENSOR PROTEIN NARQ"/>
    <property type="match status" value="1"/>
</dbReference>
<dbReference type="Pfam" id="PF02518">
    <property type="entry name" value="HATPase_c"/>
    <property type="match status" value="1"/>
</dbReference>
<dbReference type="SUPFAM" id="SSF55874">
    <property type="entry name" value="ATPase domain of HSP90 chaperone/DNA topoisomerase II/histidine kinase"/>
    <property type="match status" value="1"/>
</dbReference>